<dbReference type="Pfam" id="PF03517">
    <property type="entry name" value="Voldacs"/>
    <property type="match status" value="1"/>
</dbReference>
<dbReference type="PANTHER" id="PTHR21399:SF0">
    <property type="entry name" value="METHYLOSOME SUBUNIT PICLN"/>
    <property type="match status" value="1"/>
</dbReference>
<feature type="region of interest" description="Disordered" evidence="5">
    <location>
        <begin position="165"/>
        <end position="198"/>
    </location>
</feature>
<dbReference type="GO" id="GO:0005829">
    <property type="term" value="C:cytosol"/>
    <property type="evidence" value="ECO:0007669"/>
    <property type="project" value="TreeGrafter"/>
</dbReference>
<evidence type="ECO:0000256" key="2">
    <source>
        <dbReference type="ARBA" id="ARBA00004496"/>
    </source>
</evidence>
<evidence type="ECO:0000256" key="5">
    <source>
        <dbReference type="SAM" id="MobiDB-lite"/>
    </source>
</evidence>
<organism evidence="6 7">
    <name type="scientific">Aspergillus glaucus CBS 516.65</name>
    <dbReference type="NCBI Taxonomy" id="1160497"/>
    <lineage>
        <taxon>Eukaryota</taxon>
        <taxon>Fungi</taxon>
        <taxon>Dikarya</taxon>
        <taxon>Ascomycota</taxon>
        <taxon>Pezizomycotina</taxon>
        <taxon>Eurotiomycetes</taxon>
        <taxon>Eurotiomycetidae</taxon>
        <taxon>Eurotiales</taxon>
        <taxon>Aspergillaceae</taxon>
        <taxon>Aspergillus</taxon>
        <taxon>Aspergillus subgen. Aspergillus</taxon>
    </lineage>
</organism>
<dbReference type="EMBL" id="KV878900">
    <property type="protein sequence ID" value="OJJ83115.1"/>
    <property type="molecule type" value="Genomic_DNA"/>
</dbReference>
<feature type="compositionally biased region" description="Acidic residues" evidence="5">
    <location>
        <begin position="222"/>
        <end position="237"/>
    </location>
</feature>
<evidence type="ECO:0000256" key="4">
    <source>
        <dbReference type="ARBA" id="ARBA00023242"/>
    </source>
</evidence>
<protein>
    <recommendedName>
        <fullName evidence="8">Regulator of volume decrease after cellular swelling-domain-containing protein</fullName>
    </recommendedName>
</protein>
<feature type="compositionally biased region" description="Polar residues" evidence="5">
    <location>
        <begin position="169"/>
        <end position="198"/>
    </location>
</feature>
<dbReference type="OrthoDB" id="19714at2759"/>
<dbReference type="GO" id="GO:0000387">
    <property type="term" value="P:spliceosomal snRNP assembly"/>
    <property type="evidence" value="ECO:0007669"/>
    <property type="project" value="TreeGrafter"/>
</dbReference>
<comment type="subcellular location">
    <subcellularLocation>
        <location evidence="2">Cytoplasm</location>
    </subcellularLocation>
    <subcellularLocation>
        <location evidence="1">Nucleus</location>
    </subcellularLocation>
</comment>
<dbReference type="GO" id="GO:0045292">
    <property type="term" value="P:mRNA cis splicing, via spliceosome"/>
    <property type="evidence" value="ECO:0007669"/>
    <property type="project" value="TreeGrafter"/>
</dbReference>
<keyword evidence="3" id="KW-0963">Cytoplasm</keyword>
<dbReference type="PANTHER" id="PTHR21399">
    <property type="entry name" value="CHLORIDE CONDUCTANCE REGULATORY PROTEIN ICLN"/>
    <property type="match status" value="1"/>
</dbReference>
<dbReference type="GO" id="GO:0034715">
    <property type="term" value="C:pICln-Sm protein complex"/>
    <property type="evidence" value="ECO:0007669"/>
    <property type="project" value="TreeGrafter"/>
</dbReference>
<evidence type="ECO:0000256" key="1">
    <source>
        <dbReference type="ARBA" id="ARBA00004123"/>
    </source>
</evidence>
<accession>A0A1L9VGV8</accession>
<gene>
    <name evidence="6" type="ORF">ASPGLDRAFT_67380</name>
</gene>
<keyword evidence="7" id="KW-1185">Reference proteome</keyword>
<dbReference type="VEuPathDB" id="FungiDB:ASPGLDRAFT_67380"/>
<dbReference type="GeneID" id="34465388"/>
<evidence type="ECO:0008006" key="8">
    <source>
        <dbReference type="Google" id="ProtNLM"/>
    </source>
</evidence>
<evidence type="ECO:0000256" key="3">
    <source>
        <dbReference type="ARBA" id="ARBA00022490"/>
    </source>
</evidence>
<evidence type="ECO:0000313" key="6">
    <source>
        <dbReference type="EMBL" id="OJJ83115.1"/>
    </source>
</evidence>
<dbReference type="InterPro" id="IPR039924">
    <property type="entry name" value="ICln/Lot5/Saf5"/>
</dbReference>
<name>A0A1L9VGV8_ASPGL</name>
<sequence length="313" mass="33282">MEPLNTPPEASSFVLLADHQSRTPASFHTGPPVLHYHSKACKLVIFERDLLSVPALNAIRGASSSTANGNGDAEGEEGKEVVIDGVDVWVTSDKFLLYTPSTTTGISIPYPSISLHAIQRLKLPTSPSEEVQGLYMQIATPTPTGPTADDEEECITLTIVPPTAPENLSEISTSETATLTATQRATEDQTTGPGAADQSATQMLYAAVSACSNLHPDPVLPGDEEDEGEGWDGEGDEAVQQIGLPPAMPGSSGWITADNMHEYFDEEGNWIAGGQEPMLPLGPGAGTVRTRDEENGSVGQEQEKDEAKWQRTD</sequence>
<keyword evidence="4" id="KW-0539">Nucleus</keyword>
<feature type="region of interest" description="Disordered" evidence="5">
    <location>
        <begin position="215"/>
        <end position="255"/>
    </location>
</feature>
<dbReference type="Gene3D" id="2.30.29.30">
    <property type="entry name" value="Pleckstrin-homology domain (PH domain)/Phosphotyrosine-binding domain (PTB)"/>
    <property type="match status" value="1"/>
</dbReference>
<feature type="compositionally biased region" description="Basic and acidic residues" evidence="5">
    <location>
        <begin position="301"/>
        <end position="313"/>
    </location>
</feature>
<dbReference type="RefSeq" id="XP_022399813.1">
    <property type="nucleotide sequence ID" value="XM_022549128.1"/>
</dbReference>
<dbReference type="InterPro" id="IPR011993">
    <property type="entry name" value="PH-like_dom_sf"/>
</dbReference>
<proteinExistence type="predicted"/>
<evidence type="ECO:0000313" key="7">
    <source>
        <dbReference type="Proteomes" id="UP000184300"/>
    </source>
</evidence>
<dbReference type="AlphaFoldDB" id="A0A1L9VGV8"/>
<dbReference type="GO" id="GO:0005681">
    <property type="term" value="C:spliceosomal complex"/>
    <property type="evidence" value="ECO:0007669"/>
    <property type="project" value="TreeGrafter"/>
</dbReference>
<dbReference type="Proteomes" id="UP000184300">
    <property type="component" value="Unassembled WGS sequence"/>
</dbReference>
<reference evidence="7" key="1">
    <citation type="journal article" date="2017" name="Genome Biol.">
        <title>Comparative genomics reveals high biological diversity and specific adaptations in the industrially and medically important fungal genus Aspergillus.</title>
        <authorList>
            <person name="de Vries R.P."/>
            <person name="Riley R."/>
            <person name="Wiebenga A."/>
            <person name="Aguilar-Osorio G."/>
            <person name="Amillis S."/>
            <person name="Uchima C.A."/>
            <person name="Anderluh G."/>
            <person name="Asadollahi M."/>
            <person name="Askin M."/>
            <person name="Barry K."/>
            <person name="Battaglia E."/>
            <person name="Bayram O."/>
            <person name="Benocci T."/>
            <person name="Braus-Stromeyer S.A."/>
            <person name="Caldana C."/>
            <person name="Canovas D."/>
            <person name="Cerqueira G.C."/>
            <person name="Chen F."/>
            <person name="Chen W."/>
            <person name="Choi C."/>
            <person name="Clum A."/>
            <person name="Dos Santos R.A."/>
            <person name="Damasio A.R."/>
            <person name="Diallinas G."/>
            <person name="Emri T."/>
            <person name="Fekete E."/>
            <person name="Flipphi M."/>
            <person name="Freyberg S."/>
            <person name="Gallo A."/>
            <person name="Gournas C."/>
            <person name="Habgood R."/>
            <person name="Hainaut M."/>
            <person name="Harispe M.L."/>
            <person name="Henrissat B."/>
            <person name="Hilden K.S."/>
            <person name="Hope R."/>
            <person name="Hossain A."/>
            <person name="Karabika E."/>
            <person name="Karaffa L."/>
            <person name="Karanyi Z."/>
            <person name="Krasevec N."/>
            <person name="Kuo A."/>
            <person name="Kusch H."/>
            <person name="LaButti K."/>
            <person name="Lagendijk E.L."/>
            <person name="Lapidus A."/>
            <person name="Levasseur A."/>
            <person name="Lindquist E."/>
            <person name="Lipzen A."/>
            <person name="Logrieco A.F."/>
            <person name="MacCabe A."/>
            <person name="Maekelae M.R."/>
            <person name="Malavazi I."/>
            <person name="Melin P."/>
            <person name="Meyer V."/>
            <person name="Mielnichuk N."/>
            <person name="Miskei M."/>
            <person name="Molnar A.P."/>
            <person name="Mule G."/>
            <person name="Ngan C.Y."/>
            <person name="Orejas M."/>
            <person name="Orosz E."/>
            <person name="Ouedraogo J.P."/>
            <person name="Overkamp K.M."/>
            <person name="Park H.-S."/>
            <person name="Perrone G."/>
            <person name="Piumi F."/>
            <person name="Punt P.J."/>
            <person name="Ram A.F."/>
            <person name="Ramon A."/>
            <person name="Rauscher S."/>
            <person name="Record E."/>
            <person name="Riano-Pachon D.M."/>
            <person name="Robert V."/>
            <person name="Roehrig J."/>
            <person name="Ruller R."/>
            <person name="Salamov A."/>
            <person name="Salih N.S."/>
            <person name="Samson R.A."/>
            <person name="Sandor E."/>
            <person name="Sanguinetti M."/>
            <person name="Schuetze T."/>
            <person name="Sepcic K."/>
            <person name="Shelest E."/>
            <person name="Sherlock G."/>
            <person name="Sophianopoulou V."/>
            <person name="Squina F.M."/>
            <person name="Sun H."/>
            <person name="Susca A."/>
            <person name="Todd R.B."/>
            <person name="Tsang A."/>
            <person name="Unkles S.E."/>
            <person name="van de Wiele N."/>
            <person name="van Rossen-Uffink D."/>
            <person name="Oliveira J.V."/>
            <person name="Vesth T.C."/>
            <person name="Visser J."/>
            <person name="Yu J.-H."/>
            <person name="Zhou M."/>
            <person name="Andersen M.R."/>
            <person name="Archer D.B."/>
            <person name="Baker S.E."/>
            <person name="Benoit I."/>
            <person name="Brakhage A.A."/>
            <person name="Braus G.H."/>
            <person name="Fischer R."/>
            <person name="Frisvad J.C."/>
            <person name="Goldman G.H."/>
            <person name="Houbraken J."/>
            <person name="Oakley B."/>
            <person name="Pocsi I."/>
            <person name="Scazzocchio C."/>
            <person name="Seiboth B."/>
            <person name="vanKuyk P.A."/>
            <person name="Wortman J."/>
            <person name="Dyer P.S."/>
            <person name="Grigoriev I.V."/>
        </authorList>
    </citation>
    <scope>NUCLEOTIDE SEQUENCE [LARGE SCALE GENOMIC DNA]</scope>
    <source>
        <strain evidence="7">CBS 516.65</strain>
    </source>
</reference>
<feature type="region of interest" description="Disordered" evidence="5">
    <location>
        <begin position="267"/>
        <end position="313"/>
    </location>
</feature>